<evidence type="ECO:0000256" key="2">
    <source>
        <dbReference type="ARBA" id="ARBA00022490"/>
    </source>
</evidence>
<dbReference type="InParanoid" id="A0A2R6R8V8"/>
<keyword evidence="5" id="KW-1185">Reference proteome</keyword>
<evidence type="ECO:0000313" key="4">
    <source>
        <dbReference type="EMBL" id="PSS23988.1"/>
    </source>
</evidence>
<dbReference type="GO" id="GO:0005737">
    <property type="term" value="C:cytoplasm"/>
    <property type="evidence" value="ECO:0007669"/>
    <property type="project" value="UniProtKB-SubCell"/>
</dbReference>
<gene>
    <name evidence="4" type="ORF">CEY00_Acc08863</name>
</gene>
<dbReference type="Gene3D" id="2.20.70.10">
    <property type="match status" value="1"/>
</dbReference>
<reference evidence="5" key="2">
    <citation type="journal article" date="2018" name="BMC Genomics">
        <title>A manually annotated Actinidia chinensis var. chinensis (kiwifruit) genome highlights the challenges associated with draft genomes and gene prediction in plants.</title>
        <authorList>
            <person name="Pilkington S.M."/>
            <person name="Crowhurst R."/>
            <person name="Hilario E."/>
            <person name="Nardozza S."/>
            <person name="Fraser L."/>
            <person name="Peng Y."/>
            <person name="Gunaseelan K."/>
            <person name="Simpson R."/>
            <person name="Tahir J."/>
            <person name="Deroles S.C."/>
            <person name="Templeton K."/>
            <person name="Luo Z."/>
            <person name="Davy M."/>
            <person name="Cheng C."/>
            <person name="McNeilage M."/>
            <person name="Scaglione D."/>
            <person name="Liu Y."/>
            <person name="Zhang Q."/>
            <person name="Datson P."/>
            <person name="De Silva N."/>
            <person name="Gardiner S.E."/>
            <person name="Bassett H."/>
            <person name="Chagne D."/>
            <person name="McCallum J."/>
            <person name="Dzierzon H."/>
            <person name="Deng C."/>
            <person name="Wang Y.Y."/>
            <person name="Barron L."/>
            <person name="Manako K."/>
            <person name="Bowen J."/>
            <person name="Foster T.M."/>
            <person name="Erridge Z.A."/>
            <person name="Tiffin H."/>
            <person name="Waite C.N."/>
            <person name="Davies K.M."/>
            <person name="Grierson E.P."/>
            <person name="Laing W.A."/>
            <person name="Kirk R."/>
            <person name="Chen X."/>
            <person name="Wood M."/>
            <person name="Montefiori M."/>
            <person name="Brummell D.A."/>
            <person name="Schwinn K.E."/>
            <person name="Catanach A."/>
            <person name="Fullerton C."/>
            <person name="Li D."/>
            <person name="Meiyalaghan S."/>
            <person name="Nieuwenhuizen N."/>
            <person name="Read N."/>
            <person name="Prakash R."/>
            <person name="Hunter D."/>
            <person name="Zhang H."/>
            <person name="McKenzie M."/>
            <person name="Knabel M."/>
            <person name="Harris A."/>
            <person name="Allan A.C."/>
            <person name="Gleave A."/>
            <person name="Chen A."/>
            <person name="Janssen B.J."/>
            <person name="Plunkett B."/>
            <person name="Ampomah-Dwamena C."/>
            <person name="Voogd C."/>
            <person name="Leif D."/>
            <person name="Lafferty D."/>
            <person name="Souleyre E.J.F."/>
            <person name="Varkonyi-Gasic E."/>
            <person name="Gambi F."/>
            <person name="Hanley J."/>
            <person name="Yao J.L."/>
            <person name="Cheung J."/>
            <person name="David K.M."/>
            <person name="Warren B."/>
            <person name="Marsh K."/>
            <person name="Snowden K.C."/>
            <person name="Lin-Wang K."/>
            <person name="Brian L."/>
            <person name="Martinez-Sanchez M."/>
            <person name="Wang M."/>
            <person name="Ileperuma N."/>
            <person name="Macnee N."/>
            <person name="Campin R."/>
            <person name="McAtee P."/>
            <person name="Drummond R.S.M."/>
            <person name="Espley R.V."/>
            <person name="Ireland H.S."/>
            <person name="Wu R."/>
            <person name="Atkinson R.G."/>
            <person name="Karunairetnam S."/>
            <person name="Bulley S."/>
            <person name="Chunkath S."/>
            <person name="Hanley Z."/>
            <person name="Storey R."/>
            <person name="Thrimawithana A.H."/>
            <person name="Thomson S."/>
            <person name="David C."/>
            <person name="Testolin R."/>
            <person name="Huang H."/>
            <person name="Hellens R.P."/>
            <person name="Schaffer R.J."/>
        </authorList>
    </citation>
    <scope>NUCLEOTIDE SEQUENCE [LARGE SCALE GENOMIC DNA]</scope>
    <source>
        <strain evidence="5">cv. Red5</strain>
    </source>
</reference>
<keyword evidence="2" id="KW-0963">Cytoplasm</keyword>
<dbReference type="Gramene" id="PSS23988">
    <property type="protein sequence ID" value="PSS23988"/>
    <property type="gene ID" value="CEY00_Acc08863"/>
</dbReference>
<organism evidence="4 5">
    <name type="scientific">Actinidia chinensis var. chinensis</name>
    <name type="common">Chinese soft-hair kiwi</name>
    <dbReference type="NCBI Taxonomy" id="1590841"/>
    <lineage>
        <taxon>Eukaryota</taxon>
        <taxon>Viridiplantae</taxon>
        <taxon>Streptophyta</taxon>
        <taxon>Embryophyta</taxon>
        <taxon>Tracheophyta</taxon>
        <taxon>Spermatophyta</taxon>
        <taxon>Magnoliopsida</taxon>
        <taxon>eudicotyledons</taxon>
        <taxon>Gunneridae</taxon>
        <taxon>Pentapetalae</taxon>
        <taxon>asterids</taxon>
        <taxon>Ericales</taxon>
        <taxon>Actinidiaceae</taxon>
        <taxon>Actinidia</taxon>
    </lineage>
</organism>
<reference evidence="4 5" key="1">
    <citation type="submission" date="2017-07" db="EMBL/GenBank/DDBJ databases">
        <title>An improved, manually edited Actinidia chinensis var. chinensis (kiwifruit) genome highlights the challenges associated with draft genomes and gene prediction in plants.</title>
        <authorList>
            <person name="Pilkington S."/>
            <person name="Crowhurst R."/>
            <person name="Hilario E."/>
            <person name="Nardozza S."/>
            <person name="Fraser L."/>
            <person name="Peng Y."/>
            <person name="Gunaseelan K."/>
            <person name="Simpson R."/>
            <person name="Tahir J."/>
            <person name="Deroles S."/>
            <person name="Templeton K."/>
            <person name="Luo Z."/>
            <person name="Davy M."/>
            <person name="Cheng C."/>
            <person name="Mcneilage M."/>
            <person name="Scaglione D."/>
            <person name="Liu Y."/>
            <person name="Zhang Q."/>
            <person name="Datson P."/>
            <person name="De Silva N."/>
            <person name="Gardiner S."/>
            <person name="Bassett H."/>
            <person name="Chagne D."/>
            <person name="Mccallum J."/>
            <person name="Dzierzon H."/>
            <person name="Deng C."/>
            <person name="Wang Y.-Y."/>
            <person name="Barron N."/>
            <person name="Manako K."/>
            <person name="Bowen J."/>
            <person name="Foster T."/>
            <person name="Erridge Z."/>
            <person name="Tiffin H."/>
            <person name="Waite C."/>
            <person name="Davies K."/>
            <person name="Grierson E."/>
            <person name="Laing W."/>
            <person name="Kirk R."/>
            <person name="Chen X."/>
            <person name="Wood M."/>
            <person name="Montefiori M."/>
            <person name="Brummell D."/>
            <person name="Schwinn K."/>
            <person name="Catanach A."/>
            <person name="Fullerton C."/>
            <person name="Li D."/>
            <person name="Meiyalaghan S."/>
            <person name="Nieuwenhuizen N."/>
            <person name="Read N."/>
            <person name="Prakash R."/>
            <person name="Hunter D."/>
            <person name="Zhang H."/>
            <person name="Mckenzie M."/>
            <person name="Knabel M."/>
            <person name="Harris A."/>
            <person name="Allan A."/>
            <person name="Chen A."/>
            <person name="Janssen B."/>
            <person name="Plunkett B."/>
            <person name="Dwamena C."/>
            <person name="Voogd C."/>
            <person name="Leif D."/>
            <person name="Lafferty D."/>
            <person name="Souleyre E."/>
            <person name="Varkonyi-Gasic E."/>
            <person name="Gambi F."/>
            <person name="Hanley J."/>
            <person name="Yao J.-L."/>
            <person name="Cheung J."/>
            <person name="David K."/>
            <person name="Warren B."/>
            <person name="Marsh K."/>
            <person name="Snowden K."/>
            <person name="Lin-Wang K."/>
            <person name="Brian L."/>
            <person name="Martinez-Sanchez M."/>
            <person name="Wang M."/>
            <person name="Ileperuma N."/>
            <person name="Macnee N."/>
            <person name="Campin R."/>
            <person name="Mcatee P."/>
            <person name="Drummond R."/>
            <person name="Espley R."/>
            <person name="Ireland H."/>
            <person name="Wu R."/>
            <person name="Atkinson R."/>
            <person name="Karunairetnam S."/>
            <person name="Bulley S."/>
            <person name="Chunkath S."/>
            <person name="Hanley Z."/>
            <person name="Storey R."/>
            <person name="Thrimawithana A."/>
            <person name="Thomson S."/>
            <person name="David C."/>
            <person name="Testolin R."/>
        </authorList>
    </citation>
    <scope>NUCLEOTIDE SEQUENCE [LARGE SCALE GENOMIC DNA]</scope>
    <source>
        <strain evidence="5">cv. Red5</strain>
        <tissue evidence="4">Young leaf</tissue>
    </source>
</reference>
<dbReference type="PROSITE" id="PS50020">
    <property type="entry name" value="WW_DOMAIN_2"/>
    <property type="match status" value="1"/>
</dbReference>
<dbReference type="PANTHER" id="PTHR14791:SF39">
    <property type="entry name" value="OS12G0233100 PROTEIN"/>
    <property type="match status" value="1"/>
</dbReference>
<accession>A0A2R6R8V8</accession>
<evidence type="ECO:0000256" key="1">
    <source>
        <dbReference type="ARBA" id="ARBA00004496"/>
    </source>
</evidence>
<dbReference type="CDD" id="cd00201">
    <property type="entry name" value="WW"/>
    <property type="match status" value="1"/>
</dbReference>
<proteinExistence type="predicted"/>
<dbReference type="PANTHER" id="PTHR14791">
    <property type="entry name" value="BOMB/KIRA PROTEINS"/>
    <property type="match status" value="1"/>
</dbReference>
<evidence type="ECO:0000313" key="5">
    <source>
        <dbReference type="Proteomes" id="UP000241394"/>
    </source>
</evidence>
<dbReference type="InterPro" id="IPR036020">
    <property type="entry name" value="WW_dom_sf"/>
</dbReference>
<comment type="caution">
    <text evidence="4">The sequence shown here is derived from an EMBL/GenBank/DDBJ whole genome shotgun (WGS) entry which is preliminary data.</text>
</comment>
<dbReference type="EMBL" id="NKQK01000008">
    <property type="protein sequence ID" value="PSS23988.1"/>
    <property type="molecule type" value="Genomic_DNA"/>
</dbReference>
<dbReference type="Pfam" id="PF00397">
    <property type="entry name" value="WW"/>
    <property type="match status" value="1"/>
</dbReference>
<dbReference type="OMA" id="YVHSFPA"/>
<dbReference type="InterPro" id="IPR001202">
    <property type="entry name" value="WW_dom"/>
</dbReference>
<dbReference type="InterPro" id="IPR051105">
    <property type="entry name" value="WWC/KIBRA_Hippo_Reg"/>
</dbReference>
<dbReference type="AlphaFoldDB" id="A0A2R6R8V8"/>
<dbReference type="Proteomes" id="UP000241394">
    <property type="component" value="Chromosome LG8"/>
</dbReference>
<dbReference type="SUPFAM" id="SSF51045">
    <property type="entry name" value="WW domain"/>
    <property type="match status" value="1"/>
</dbReference>
<name>A0A2R6R8V8_ACTCC</name>
<evidence type="ECO:0000259" key="3">
    <source>
        <dbReference type="PROSITE" id="PS50020"/>
    </source>
</evidence>
<dbReference type="SMART" id="SM00456">
    <property type="entry name" value="WW"/>
    <property type="match status" value="1"/>
</dbReference>
<protein>
    <submittedName>
        <fullName evidence="4">E3 ubiquitin-protein like</fullName>
    </submittedName>
</protein>
<sequence length="208" mass="23940">MKKLSVKEESDHNKSKRFWKVMEFPELSLAPTKGSDECEGSVCRKRKSLSDDNVLESCEFSLTQTSTVDLHRLKEPLPFDWEQCLDLESGRMYYMNRKTLRKSWDRPKEHQKLDLELNISTYHHQYCTNDSLNLHQGSIKKEQYSPSGSNMVALACLNCHLLVILSTSSPSCPNCKFLHSLPPHQMSLPPQPKVRTSIKPFDTLSLLN</sequence>
<feature type="domain" description="WW" evidence="3">
    <location>
        <begin position="75"/>
        <end position="109"/>
    </location>
</feature>
<comment type="subcellular location">
    <subcellularLocation>
        <location evidence="1">Cytoplasm</location>
    </subcellularLocation>
</comment>
<dbReference type="OrthoDB" id="670666at2759"/>